<organism evidence="1 2">
    <name type="scientific">Peronosclerospora sorghi</name>
    <dbReference type="NCBI Taxonomy" id="230839"/>
    <lineage>
        <taxon>Eukaryota</taxon>
        <taxon>Sar</taxon>
        <taxon>Stramenopiles</taxon>
        <taxon>Oomycota</taxon>
        <taxon>Peronosporomycetes</taxon>
        <taxon>Peronosporales</taxon>
        <taxon>Peronosporaceae</taxon>
        <taxon>Peronosclerospora</taxon>
    </lineage>
</organism>
<sequence length="317" mass="35217">MDVKTIATKYGGLPARLVARAEENWRVTRAKKSSGLDQFAGPVACILVAARALSEQVDPTRLAKCAGAPVRWIEPTVRKIVDAIGVETVIQTTPAALCIKFGCEALTPLVSRVYQEYRAFLEQMAEQKKKQRGKHPHGPTGATINHEDPVFIAACLYAVSKQAKMNVKQEQLVQAVCGNAKEFDAIVSSIEVQCQTSLGGATMDRRKRQALFSEHASMKLTKLQRLEQLQEEERAKRQKFSLEAKTTPTRTQSRVLDKLYKARALSREQIPRCTGVAATPAEYAEWRANALAFMRNKKKTPPSKEDTRVSMSTDDTL</sequence>
<gene>
    <name evidence="1" type="ORF">PsorP6_012904</name>
</gene>
<dbReference type="Proteomes" id="UP001163321">
    <property type="component" value="Chromosome 13"/>
</dbReference>
<dbReference type="EMBL" id="CM047592">
    <property type="protein sequence ID" value="KAI9918086.1"/>
    <property type="molecule type" value="Genomic_DNA"/>
</dbReference>
<protein>
    <submittedName>
        <fullName evidence="1">Uncharacterized protein</fullName>
    </submittedName>
</protein>
<evidence type="ECO:0000313" key="2">
    <source>
        <dbReference type="Proteomes" id="UP001163321"/>
    </source>
</evidence>
<name>A0ACC0WIG2_9STRA</name>
<evidence type="ECO:0000313" key="1">
    <source>
        <dbReference type="EMBL" id="KAI9918086.1"/>
    </source>
</evidence>
<reference evidence="1 2" key="1">
    <citation type="journal article" date="2022" name="bioRxiv">
        <title>The genome of the oomycete Peronosclerospora sorghi, a cosmopolitan pathogen of maize and sorghum, is inflated with dispersed pseudogenes.</title>
        <authorList>
            <person name="Fletcher K."/>
            <person name="Martin F."/>
            <person name="Isakeit T."/>
            <person name="Cavanaugh K."/>
            <person name="Magill C."/>
            <person name="Michelmore R."/>
        </authorList>
    </citation>
    <scope>NUCLEOTIDE SEQUENCE [LARGE SCALE GENOMIC DNA]</scope>
    <source>
        <strain evidence="1">P6</strain>
    </source>
</reference>
<keyword evidence="2" id="KW-1185">Reference proteome</keyword>
<comment type="caution">
    <text evidence="1">The sequence shown here is derived from an EMBL/GenBank/DDBJ whole genome shotgun (WGS) entry which is preliminary data.</text>
</comment>
<accession>A0ACC0WIG2</accession>
<proteinExistence type="predicted"/>